<feature type="region of interest" description="Disordered" evidence="1">
    <location>
        <begin position="1"/>
        <end position="69"/>
    </location>
</feature>
<proteinExistence type="predicted"/>
<sequence length="69" mass="7757">MSSKPEEPFAETSTNAVGETQNSIEEPTSSKHIKPLETTNTSTRFRRPRSPKTPEPFDWSPTHSEQVEA</sequence>
<name>A0AA97PNB9_PYRO3</name>
<evidence type="ECO:0000313" key="2">
    <source>
        <dbReference type="EMBL" id="ELQ41056.1"/>
    </source>
</evidence>
<dbReference type="Proteomes" id="UP000011086">
    <property type="component" value="Unassembled WGS sequence"/>
</dbReference>
<protein>
    <submittedName>
        <fullName evidence="2">Uncharacterized protein</fullName>
    </submittedName>
</protein>
<dbReference type="EMBL" id="JH793743">
    <property type="protein sequence ID" value="ELQ41056.1"/>
    <property type="molecule type" value="Genomic_DNA"/>
</dbReference>
<reference evidence="2" key="1">
    <citation type="journal article" date="2012" name="PLoS Genet.">
        <title>Comparative analysis of the genomes of two field isolates of the rice blast fungus Magnaporthe oryzae.</title>
        <authorList>
            <person name="Xue M."/>
            <person name="Yang J."/>
            <person name="Li Z."/>
            <person name="Hu S."/>
            <person name="Yao N."/>
            <person name="Dean R.A."/>
            <person name="Zhao W."/>
            <person name="Shen M."/>
            <person name="Zhang H."/>
            <person name="Li C."/>
            <person name="Liu L."/>
            <person name="Cao L."/>
            <person name="Xu X."/>
            <person name="Xing Y."/>
            <person name="Hsiang T."/>
            <person name="Zhang Z."/>
            <person name="Xu J.R."/>
            <person name="Peng Y.L."/>
        </authorList>
    </citation>
    <scope>NUCLEOTIDE SEQUENCE</scope>
    <source>
        <strain evidence="2">Y34</strain>
    </source>
</reference>
<dbReference type="AlphaFoldDB" id="A0AA97PNB9"/>
<organism evidence="2">
    <name type="scientific">Pyricularia oryzae (strain Y34)</name>
    <name type="common">Rice blast fungus</name>
    <name type="synonym">Magnaporthe oryzae</name>
    <dbReference type="NCBI Taxonomy" id="1143189"/>
    <lineage>
        <taxon>Eukaryota</taxon>
        <taxon>Fungi</taxon>
        <taxon>Dikarya</taxon>
        <taxon>Ascomycota</taxon>
        <taxon>Pezizomycotina</taxon>
        <taxon>Sordariomycetes</taxon>
        <taxon>Sordariomycetidae</taxon>
        <taxon>Magnaporthales</taxon>
        <taxon>Pyriculariaceae</taxon>
        <taxon>Pyricularia</taxon>
    </lineage>
</organism>
<feature type="compositionally biased region" description="Polar residues" evidence="1">
    <location>
        <begin position="11"/>
        <end position="27"/>
    </location>
</feature>
<evidence type="ECO:0000256" key="1">
    <source>
        <dbReference type="SAM" id="MobiDB-lite"/>
    </source>
</evidence>
<accession>A0AA97PNB9</accession>
<gene>
    <name evidence="2" type="ORF">OOU_Y34scaffold00305g2</name>
</gene>